<accession>A0A2J6RTK6</accession>
<dbReference type="EMBL" id="KZ613944">
    <property type="protein sequence ID" value="PMD41845.1"/>
    <property type="molecule type" value="Genomic_DNA"/>
</dbReference>
<dbReference type="PANTHER" id="PTHR33099">
    <property type="entry name" value="FE2OG DIOXYGENASE DOMAIN-CONTAINING PROTEIN"/>
    <property type="match status" value="1"/>
</dbReference>
<dbReference type="PANTHER" id="PTHR33099:SF7">
    <property type="entry name" value="MYND-TYPE DOMAIN-CONTAINING PROTEIN"/>
    <property type="match status" value="1"/>
</dbReference>
<proteinExistence type="predicted"/>
<organism evidence="2 3">
    <name type="scientific">Hyaloscypha variabilis (strain UAMH 11265 / GT02V1 / F)</name>
    <name type="common">Meliniomyces variabilis</name>
    <dbReference type="NCBI Taxonomy" id="1149755"/>
    <lineage>
        <taxon>Eukaryota</taxon>
        <taxon>Fungi</taxon>
        <taxon>Dikarya</taxon>
        <taxon>Ascomycota</taxon>
        <taxon>Pezizomycotina</taxon>
        <taxon>Leotiomycetes</taxon>
        <taxon>Helotiales</taxon>
        <taxon>Hyaloscyphaceae</taxon>
        <taxon>Hyaloscypha</taxon>
        <taxon>Hyaloscypha variabilis</taxon>
    </lineage>
</organism>
<reference evidence="2 3" key="1">
    <citation type="submission" date="2016-04" db="EMBL/GenBank/DDBJ databases">
        <title>A degradative enzymes factory behind the ericoid mycorrhizal symbiosis.</title>
        <authorList>
            <consortium name="DOE Joint Genome Institute"/>
            <person name="Martino E."/>
            <person name="Morin E."/>
            <person name="Grelet G."/>
            <person name="Kuo A."/>
            <person name="Kohler A."/>
            <person name="Daghino S."/>
            <person name="Barry K."/>
            <person name="Choi C."/>
            <person name="Cichocki N."/>
            <person name="Clum A."/>
            <person name="Copeland A."/>
            <person name="Hainaut M."/>
            <person name="Haridas S."/>
            <person name="Labutti K."/>
            <person name="Lindquist E."/>
            <person name="Lipzen A."/>
            <person name="Khouja H.-R."/>
            <person name="Murat C."/>
            <person name="Ohm R."/>
            <person name="Olson A."/>
            <person name="Spatafora J."/>
            <person name="Veneault-Fourrey C."/>
            <person name="Henrissat B."/>
            <person name="Grigoriev I."/>
            <person name="Martin F."/>
            <person name="Perotto S."/>
        </authorList>
    </citation>
    <scope>NUCLEOTIDE SEQUENCE [LARGE SCALE GENOMIC DNA]</scope>
    <source>
        <strain evidence="2 3">F</strain>
    </source>
</reference>
<dbReference type="Proteomes" id="UP000235786">
    <property type="component" value="Unassembled WGS sequence"/>
</dbReference>
<evidence type="ECO:0008006" key="4">
    <source>
        <dbReference type="Google" id="ProtNLM"/>
    </source>
</evidence>
<feature type="compositionally biased region" description="Polar residues" evidence="1">
    <location>
        <begin position="8"/>
        <end position="29"/>
    </location>
</feature>
<evidence type="ECO:0000313" key="2">
    <source>
        <dbReference type="EMBL" id="PMD41845.1"/>
    </source>
</evidence>
<protein>
    <recommendedName>
        <fullName evidence="4">Fe2OG dioxygenase domain-containing protein</fullName>
    </recommendedName>
</protein>
<keyword evidence="3" id="KW-1185">Reference proteome</keyword>
<dbReference type="AlphaFoldDB" id="A0A2J6RTK6"/>
<evidence type="ECO:0000313" key="3">
    <source>
        <dbReference type="Proteomes" id="UP000235786"/>
    </source>
</evidence>
<sequence length="554" mass="62187">MENRATEVPTSPGSIQQQQADKGTTSITPAKTAMNDDPDSDSDGPPPATLFPVSKNRPKKPMLSLREQAEKVVLKQLTDAIDGRGAPAKYCCGGRILTVLSDHSNTAAKYTTVPTSPPIVIRWDTEDDSSRKLRLPIAEGNFNGKPLSVPAIHNLIRACNDSGTLSRSQFSTDFDPHYLGILDVVTQIMLPGFTSTFLKGRPEHRGVAAQLTHLQIHSGPSKGVRMFLPALPGNNYLGKLFVCLPNAHQGGQLEISNGSHSTIFDWGTAKPTDIQWAAFMGRCEHKMHPMEKGNQIILVYNLHVTERVGSVLQNPVLANASCLPLYEGVRKILELPGFMKQGGNLGFYCRYPYNHTAPNAAQRFPYALKGVDLVIYNVFISLGLEVNIRPLLDVSEELDSMDEMNYEIDADSYYDSPEEFFTDLSLENDDFCDCCGEVLPHFPSFKEWKLGKPHGDLIGYKFDPLQFCQSDEEASLFRERKEEHLQKTWKFKRYYNIKWLNEPRGRSKAGRWELALQNLSWIHGDEPTTEEFYSHVVLLVKVPKMAKRNLMPKE</sequence>
<evidence type="ECO:0000256" key="1">
    <source>
        <dbReference type="SAM" id="MobiDB-lite"/>
    </source>
</evidence>
<name>A0A2J6RTK6_HYAVF</name>
<dbReference type="OrthoDB" id="27483at2759"/>
<gene>
    <name evidence="2" type="ORF">L207DRAFT_633152</name>
</gene>
<feature type="region of interest" description="Disordered" evidence="1">
    <location>
        <begin position="1"/>
        <end position="61"/>
    </location>
</feature>